<dbReference type="InterPro" id="IPR050095">
    <property type="entry name" value="ECF_ABC_transporter_ATP-bd"/>
</dbReference>
<comment type="subcellular location">
    <subcellularLocation>
        <location evidence="1">Membrane</location>
        <topology evidence="1">Multi-pass membrane protein</topology>
    </subcellularLocation>
</comment>
<evidence type="ECO:0000256" key="3">
    <source>
        <dbReference type="ARBA" id="ARBA00022692"/>
    </source>
</evidence>
<keyword evidence="5 10" id="KW-0067">ATP-binding</keyword>
<dbReference type="GO" id="GO:0042626">
    <property type="term" value="F:ATPase-coupled transmembrane transporter activity"/>
    <property type="evidence" value="ECO:0007669"/>
    <property type="project" value="TreeGrafter"/>
</dbReference>
<evidence type="ECO:0000313" key="10">
    <source>
        <dbReference type="EMBL" id="QEN06577.1"/>
    </source>
</evidence>
<dbReference type="Gene3D" id="3.40.50.300">
    <property type="entry name" value="P-loop containing nucleotide triphosphate hydrolases"/>
    <property type="match status" value="1"/>
</dbReference>
<keyword evidence="3 8" id="KW-0812">Transmembrane</keyword>
<evidence type="ECO:0000256" key="6">
    <source>
        <dbReference type="ARBA" id="ARBA00022989"/>
    </source>
</evidence>
<dbReference type="PANTHER" id="PTHR43553">
    <property type="entry name" value="HEAVY METAL TRANSPORTER"/>
    <property type="match status" value="1"/>
</dbReference>
<dbReference type="PROSITE" id="PS00211">
    <property type="entry name" value="ABC_TRANSPORTER_1"/>
    <property type="match status" value="1"/>
</dbReference>
<protein>
    <submittedName>
        <fullName evidence="10">ATP-binding cassette domain-containing protein</fullName>
    </submittedName>
</protein>
<dbReference type="SMART" id="SM00382">
    <property type="entry name" value="AAA"/>
    <property type="match status" value="1"/>
</dbReference>
<keyword evidence="4" id="KW-0547">Nucleotide-binding</keyword>
<dbReference type="SUPFAM" id="SSF52540">
    <property type="entry name" value="P-loop containing nucleoside triphosphate hydrolases"/>
    <property type="match status" value="1"/>
</dbReference>
<gene>
    <name evidence="10" type="ORF">EXM22_00700</name>
</gene>
<dbReference type="GO" id="GO:0005524">
    <property type="term" value="F:ATP binding"/>
    <property type="evidence" value="ECO:0007669"/>
    <property type="project" value="UniProtKB-KW"/>
</dbReference>
<dbReference type="InterPro" id="IPR017871">
    <property type="entry name" value="ABC_transporter-like_CS"/>
</dbReference>
<keyword evidence="11" id="KW-1185">Reference proteome</keyword>
<dbReference type="InterPro" id="IPR027417">
    <property type="entry name" value="P-loop_NTPase"/>
</dbReference>
<keyword evidence="2" id="KW-0813">Transport</keyword>
<sequence length="378" mass="42875">MGPRVFKRCLDVCSREYDLRSHFQRCPWLCTGIPSGQNRFDPIIPEKIRSPSRAEIFYIIQPCNFSQERNSMPNSVEFKNVFYRYDEQSEPVLKDISFNLEQGSFNILVGPGGSGKSTLCDLFNGRTPQLMGGILEGTVLIEGKATADTQMKDLACKVGYVFQNPESMFATLSVEDEIAFGPENLLFEKEEIHQSVEELLDMAGIKEYRHNLVWNLSGGQIQKLGLAAVLAMKPRLIILDEPTANLDPAATRQVHELILKLRNEGITILLVTRELDDFIAEAVKAAHSIRGRTTGSGLAHRFKLWQRYVFTILVNGIRKAEVTADALECRAFGYKEKRTYLKDVYFKKTDLFLPLLTGFILIFLIVMEHQCWRALLGL</sequence>
<accession>A0A5C1QGK4</accession>
<dbReference type="GO" id="GO:0016887">
    <property type="term" value="F:ATP hydrolysis activity"/>
    <property type="evidence" value="ECO:0007669"/>
    <property type="project" value="InterPro"/>
</dbReference>
<dbReference type="KEGG" id="ock:EXM22_00700"/>
<dbReference type="GO" id="GO:0043190">
    <property type="term" value="C:ATP-binding cassette (ABC) transporter complex"/>
    <property type="evidence" value="ECO:0007669"/>
    <property type="project" value="TreeGrafter"/>
</dbReference>
<evidence type="ECO:0000256" key="7">
    <source>
        <dbReference type="ARBA" id="ARBA00023136"/>
    </source>
</evidence>
<reference evidence="10 11" key="1">
    <citation type="submission" date="2019-02" db="EMBL/GenBank/DDBJ databases">
        <title>Complete Genome Sequence and Methylome Analysis of free living Spirochaetas.</title>
        <authorList>
            <person name="Fomenkov A."/>
            <person name="Dubinina G."/>
            <person name="Leshcheva N."/>
            <person name="Mikheeva N."/>
            <person name="Grabovich M."/>
            <person name="Vincze T."/>
            <person name="Roberts R.J."/>
        </authorList>
    </citation>
    <scope>NUCLEOTIDE SEQUENCE [LARGE SCALE GENOMIC DNA]</scope>
    <source>
        <strain evidence="10 11">K2</strain>
    </source>
</reference>
<name>A0A5C1QGK4_9SPIO</name>
<dbReference type="InterPro" id="IPR003593">
    <property type="entry name" value="AAA+_ATPase"/>
</dbReference>
<keyword evidence="6 8" id="KW-1133">Transmembrane helix</keyword>
<dbReference type="InterPro" id="IPR003339">
    <property type="entry name" value="ABC/ECF_trnsptr_transmembrane"/>
</dbReference>
<dbReference type="AlphaFoldDB" id="A0A5C1QGK4"/>
<evidence type="ECO:0000313" key="11">
    <source>
        <dbReference type="Proteomes" id="UP000324209"/>
    </source>
</evidence>
<feature type="transmembrane region" description="Helical" evidence="8">
    <location>
        <begin position="351"/>
        <end position="367"/>
    </location>
</feature>
<evidence type="ECO:0000256" key="5">
    <source>
        <dbReference type="ARBA" id="ARBA00022840"/>
    </source>
</evidence>
<evidence type="ECO:0000256" key="2">
    <source>
        <dbReference type="ARBA" id="ARBA00022448"/>
    </source>
</evidence>
<feature type="domain" description="ABC transporter" evidence="9">
    <location>
        <begin position="76"/>
        <end position="315"/>
    </location>
</feature>
<dbReference type="CDD" id="cd16914">
    <property type="entry name" value="EcfT"/>
    <property type="match status" value="1"/>
</dbReference>
<dbReference type="InterPro" id="IPR015856">
    <property type="entry name" value="ABC_transpr_CbiO/EcfA_su"/>
</dbReference>
<dbReference type="CDD" id="cd03225">
    <property type="entry name" value="ABC_cobalt_CbiO_domain1"/>
    <property type="match status" value="1"/>
</dbReference>
<dbReference type="EMBL" id="CP036150">
    <property type="protein sequence ID" value="QEN06577.1"/>
    <property type="molecule type" value="Genomic_DNA"/>
</dbReference>
<evidence type="ECO:0000256" key="1">
    <source>
        <dbReference type="ARBA" id="ARBA00004141"/>
    </source>
</evidence>
<evidence type="ECO:0000256" key="8">
    <source>
        <dbReference type="SAM" id="Phobius"/>
    </source>
</evidence>
<dbReference type="Pfam" id="PF00005">
    <property type="entry name" value="ABC_tran"/>
    <property type="match status" value="1"/>
</dbReference>
<proteinExistence type="predicted"/>
<dbReference type="OrthoDB" id="9784332at2"/>
<dbReference type="InterPro" id="IPR003439">
    <property type="entry name" value="ABC_transporter-like_ATP-bd"/>
</dbReference>
<dbReference type="Proteomes" id="UP000324209">
    <property type="component" value="Chromosome"/>
</dbReference>
<organism evidence="10 11">
    <name type="scientific">Oceanispirochaeta crateris</name>
    <dbReference type="NCBI Taxonomy" id="2518645"/>
    <lineage>
        <taxon>Bacteria</taxon>
        <taxon>Pseudomonadati</taxon>
        <taxon>Spirochaetota</taxon>
        <taxon>Spirochaetia</taxon>
        <taxon>Spirochaetales</taxon>
        <taxon>Spirochaetaceae</taxon>
        <taxon>Oceanispirochaeta</taxon>
    </lineage>
</organism>
<dbReference type="PROSITE" id="PS50893">
    <property type="entry name" value="ABC_TRANSPORTER_2"/>
    <property type="match status" value="1"/>
</dbReference>
<evidence type="ECO:0000256" key="4">
    <source>
        <dbReference type="ARBA" id="ARBA00022741"/>
    </source>
</evidence>
<keyword evidence="7 8" id="KW-0472">Membrane</keyword>
<evidence type="ECO:0000259" key="9">
    <source>
        <dbReference type="PROSITE" id="PS50893"/>
    </source>
</evidence>